<evidence type="ECO:0000256" key="1">
    <source>
        <dbReference type="ARBA" id="ARBA00022603"/>
    </source>
</evidence>
<sequence>MDHLPEDTGMKLEKEYVKSTYENIAEDFSSTRYKKWPKVDAFLKSLPPGSLLLDVGCGNGKYLDNPTTYNIGCDLSLNLLKICKNKGFEVVQCDMTRLPFRQQVFDSSICIAALHHVILEKRRLNCIRDIIELLKQQEGSLLIQVWSFEQNIGSDNPYLKRNLQDQHEENKTHNVEIDGDLKLPIHKNRTPFLNQDVLVPFHAKSKDPNGHTSESDVQLRYYHVFREGELECLLGKISNITMLQSYYDRGNWCAIVRREN</sequence>
<dbReference type="GO" id="GO:0005634">
    <property type="term" value="C:nucleus"/>
    <property type="evidence" value="ECO:0007669"/>
    <property type="project" value="TreeGrafter"/>
</dbReference>
<dbReference type="GO" id="GO:0030488">
    <property type="term" value="P:tRNA methylation"/>
    <property type="evidence" value="ECO:0007669"/>
    <property type="project" value="TreeGrafter"/>
</dbReference>
<dbReference type="AlphaFoldDB" id="A0A6G1SE78"/>
<dbReference type="GO" id="GO:0106335">
    <property type="term" value="F:tRNA (5-carboxymethyluridine(34)-5-O)-methyltransferase activity"/>
    <property type="evidence" value="ECO:0007669"/>
    <property type="project" value="TreeGrafter"/>
</dbReference>
<reference evidence="4" key="1">
    <citation type="submission" date="2018-10" db="EMBL/GenBank/DDBJ databases">
        <title>Transcriptome assembly of Aceria tosichella (Wheat curl mite) Type 2.</title>
        <authorList>
            <person name="Scully E.D."/>
            <person name="Geib S.M."/>
            <person name="Palmer N.A."/>
            <person name="Gupta A.K."/>
            <person name="Sarath G."/>
            <person name="Tatineni S."/>
        </authorList>
    </citation>
    <scope>NUCLEOTIDE SEQUENCE</scope>
    <source>
        <strain evidence="4">LincolnNE</strain>
    </source>
</reference>
<dbReference type="PANTHER" id="PTHR13069:SF21">
    <property type="entry name" value="ALKYLATED DNA REPAIR PROTEIN ALKB HOMOLOG 8"/>
    <property type="match status" value="1"/>
</dbReference>
<evidence type="ECO:0000256" key="2">
    <source>
        <dbReference type="ARBA" id="ARBA00022679"/>
    </source>
</evidence>
<dbReference type="PANTHER" id="PTHR13069">
    <property type="entry name" value="ALKYLATED DNA REPAIR PROTEIN ALKB HOMOLOG 8"/>
    <property type="match status" value="1"/>
</dbReference>
<dbReference type="InterPro" id="IPR013216">
    <property type="entry name" value="Methyltransf_11"/>
</dbReference>
<protein>
    <submittedName>
        <fullName evidence="4">Alkylated DNA repair protein alkB 8</fullName>
    </submittedName>
</protein>
<dbReference type="InterPro" id="IPR051422">
    <property type="entry name" value="AlkB_tRNA_MeTrf/Diox"/>
</dbReference>
<dbReference type="GO" id="GO:0005737">
    <property type="term" value="C:cytoplasm"/>
    <property type="evidence" value="ECO:0007669"/>
    <property type="project" value="TreeGrafter"/>
</dbReference>
<dbReference type="SUPFAM" id="SSF53335">
    <property type="entry name" value="S-adenosyl-L-methionine-dependent methyltransferases"/>
    <property type="match status" value="1"/>
</dbReference>
<dbReference type="InterPro" id="IPR029063">
    <property type="entry name" value="SAM-dependent_MTases_sf"/>
</dbReference>
<dbReference type="GO" id="GO:0008757">
    <property type="term" value="F:S-adenosylmethionine-dependent methyltransferase activity"/>
    <property type="evidence" value="ECO:0007669"/>
    <property type="project" value="InterPro"/>
</dbReference>
<dbReference type="GO" id="GO:0000049">
    <property type="term" value="F:tRNA binding"/>
    <property type="evidence" value="ECO:0007669"/>
    <property type="project" value="TreeGrafter"/>
</dbReference>
<name>A0A6G1SE78_9ACAR</name>
<evidence type="ECO:0000313" key="4">
    <source>
        <dbReference type="EMBL" id="MDE48262.1"/>
    </source>
</evidence>
<keyword evidence="1" id="KW-0489">Methyltransferase</keyword>
<evidence type="ECO:0000259" key="3">
    <source>
        <dbReference type="Pfam" id="PF08241"/>
    </source>
</evidence>
<accession>A0A6G1SE78</accession>
<dbReference type="GO" id="GO:0002098">
    <property type="term" value="P:tRNA wobble uridine modification"/>
    <property type="evidence" value="ECO:0007669"/>
    <property type="project" value="TreeGrafter"/>
</dbReference>
<organism evidence="4">
    <name type="scientific">Aceria tosichella</name>
    <name type="common">wheat curl mite</name>
    <dbReference type="NCBI Taxonomy" id="561515"/>
    <lineage>
        <taxon>Eukaryota</taxon>
        <taxon>Metazoa</taxon>
        <taxon>Ecdysozoa</taxon>
        <taxon>Arthropoda</taxon>
        <taxon>Chelicerata</taxon>
        <taxon>Arachnida</taxon>
        <taxon>Acari</taxon>
        <taxon>Acariformes</taxon>
        <taxon>Trombidiformes</taxon>
        <taxon>Prostigmata</taxon>
        <taxon>Eupodina</taxon>
        <taxon>Eriophyoidea</taxon>
        <taxon>Eriophyidae</taxon>
        <taxon>Eriophyinae</taxon>
        <taxon>Aceriini</taxon>
        <taxon>Aceria</taxon>
    </lineage>
</organism>
<gene>
    <name evidence="4" type="primary">alkbh8</name>
    <name evidence="4" type="ORF">g.6619</name>
</gene>
<keyword evidence="2" id="KW-0808">Transferase</keyword>
<feature type="domain" description="Methyltransferase type 11" evidence="3">
    <location>
        <begin position="53"/>
        <end position="136"/>
    </location>
</feature>
<dbReference type="Gene3D" id="3.40.50.150">
    <property type="entry name" value="Vaccinia Virus protein VP39"/>
    <property type="match status" value="1"/>
</dbReference>
<dbReference type="CDD" id="cd02440">
    <property type="entry name" value="AdoMet_MTases"/>
    <property type="match status" value="1"/>
</dbReference>
<proteinExistence type="predicted"/>
<dbReference type="Pfam" id="PF08241">
    <property type="entry name" value="Methyltransf_11"/>
    <property type="match status" value="1"/>
</dbReference>
<dbReference type="EMBL" id="GGYP01003491">
    <property type="protein sequence ID" value="MDE48262.1"/>
    <property type="molecule type" value="Transcribed_RNA"/>
</dbReference>